<proteinExistence type="predicted"/>
<reference evidence="2 3" key="1">
    <citation type="submission" date="2012-08" db="EMBL/GenBank/DDBJ databases">
        <title>Oryza genome evolution.</title>
        <authorList>
            <person name="Wing R.A."/>
        </authorList>
    </citation>
    <scope>NUCLEOTIDE SEQUENCE</scope>
</reference>
<dbReference type="Proteomes" id="UP000032180">
    <property type="component" value="Chromosome 2"/>
</dbReference>
<feature type="compositionally biased region" description="Basic residues" evidence="1">
    <location>
        <begin position="72"/>
        <end position="105"/>
    </location>
</feature>
<dbReference type="AlphaFoldDB" id="A0A0D9VDG2"/>
<dbReference type="HOGENOM" id="CLU_2007200_0_0_1"/>
<name>A0A0D9VDG2_9ORYZ</name>
<feature type="region of interest" description="Disordered" evidence="1">
    <location>
        <begin position="13"/>
        <end position="108"/>
    </location>
</feature>
<sequence>MSVRQLYIPLSSLRQSARSSARRREIARIPSSCNRPPSARPTEIEAAGDPSSGDRLPPSGEAHGDRSSGGSRLRRDRRRSKRRGSRLRRPRPHPAHHSSLRPAARRRGECGCAARELGSGAVTC</sequence>
<dbReference type="EnsemblPlants" id="LPERR02G06660.1">
    <property type="protein sequence ID" value="LPERR02G06660.1"/>
    <property type="gene ID" value="LPERR02G06660"/>
</dbReference>
<protein>
    <submittedName>
        <fullName evidence="2">Uncharacterized protein</fullName>
    </submittedName>
</protein>
<evidence type="ECO:0000313" key="3">
    <source>
        <dbReference type="Proteomes" id="UP000032180"/>
    </source>
</evidence>
<dbReference type="Gramene" id="LPERR02G06660.1">
    <property type="protein sequence ID" value="LPERR02G06660.1"/>
    <property type="gene ID" value="LPERR02G06660"/>
</dbReference>
<evidence type="ECO:0000313" key="2">
    <source>
        <dbReference type="EnsemblPlants" id="LPERR02G06660.1"/>
    </source>
</evidence>
<reference evidence="2" key="3">
    <citation type="submission" date="2015-04" db="UniProtKB">
        <authorList>
            <consortium name="EnsemblPlants"/>
        </authorList>
    </citation>
    <scope>IDENTIFICATION</scope>
</reference>
<evidence type="ECO:0000256" key="1">
    <source>
        <dbReference type="SAM" id="MobiDB-lite"/>
    </source>
</evidence>
<keyword evidence="3" id="KW-1185">Reference proteome</keyword>
<accession>A0A0D9VDG2</accession>
<organism evidence="2 3">
    <name type="scientific">Leersia perrieri</name>
    <dbReference type="NCBI Taxonomy" id="77586"/>
    <lineage>
        <taxon>Eukaryota</taxon>
        <taxon>Viridiplantae</taxon>
        <taxon>Streptophyta</taxon>
        <taxon>Embryophyta</taxon>
        <taxon>Tracheophyta</taxon>
        <taxon>Spermatophyta</taxon>
        <taxon>Magnoliopsida</taxon>
        <taxon>Liliopsida</taxon>
        <taxon>Poales</taxon>
        <taxon>Poaceae</taxon>
        <taxon>BOP clade</taxon>
        <taxon>Oryzoideae</taxon>
        <taxon>Oryzeae</taxon>
        <taxon>Oryzinae</taxon>
        <taxon>Leersia</taxon>
    </lineage>
</organism>
<reference evidence="3" key="2">
    <citation type="submission" date="2013-12" db="EMBL/GenBank/DDBJ databases">
        <authorList>
            <person name="Yu Y."/>
            <person name="Lee S."/>
            <person name="de Baynast K."/>
            <person name="Wissotski M."/>
            <person name="Liu L."/>
            <person name="Talag J."/>
            <person name="Goicoechea J."/>
            <person name="Angelova A."/>
            <person name="Jetty R."/>
            <person name="Kudrna D."/>
            <person name="Golser W."/>
            <person name="Rivera L."/>
            <person name="Zhang J."/>
            <person name="Wing R."/>
        </authorList>
    </citation>
    <scope>NUCLEOTIDE SEQUENCE</scope>
</reference>